<dbReference type="InterPro" id="IPR050639">
    <property type="entry name" value="SSR_resolvase"/>
</dbReference>
<comment type="similarity">
    <text evidence="1">Belongs to the site-specific recombinase resolvase family.</text>
</comment>
<dbReference type="SUPFAM" id="SSF53041">
    <property type="entry name" value="Resolvase-like"/>
    <property type="match status" value="1"/>
</dbReference>
<dbReference type="Pfam" id="PF02796">
    <property type="entry name" value="HTH_7"/>
    <property type="match status" value="1"/>
</dbReference>
<dbReference type="Proteomes" id="UP000831782">
    <property type="component" value="Chromosome"/>
</dbReference>
<keyword evidence="4" id="KW-1185">Reference proteome</keyword>
<dbReference type="RefSeq" id="WP_244724335.1">
    <property type="nucleotide sequence ID" value="NZ_CP095072.1"/>
</dbReference>
<dbReference type="Gene3D" id="1.10.10.60">
    <property type="entry name" value="Homeodomain-like"/>
    <property type="match status" value="1"/>
</dbReference>
<dbReference type="EMBL" id="CP095072">
    <property type="protein sequence ID" value="UOQ50515.1"/>
    <property type="molecule type" value="Genomic_DNA"/>
</dbReference>
<accession>A0ABY4F1G2</accession>
<dbReference type="Gene3D" id="3.40.50.1390">
    <property type="entry name" value="Resolvase, N-terminal catalytic domain"/>
    <property type="match status" value="1"/>
</dbReference>
<dbReference type="InterPro" id="IPR036162">
    <property type="entry name" value="Resolvase-like_N_sf"/>
</dbReference>
<reference evidence="3 4" key="1">
    <citation type="submission" date="2022-04" db="EMBL/GenBank/DDBJ databases">
        <title>Gracilibacillus sp. isolated from saltern.</title>
        <authorList>
            <person name="Won M."/>
            <person name="Lee C.-M."/>
            <person name="Woen H.-Y."/>
            <person name="Kwon S.-W."/>
        </authorList>
    </citation>
    <scope>NUCLEOTIDE SEQUENCE [LARGE SCALE GENOMIC DNA]</scope>
    <source>
        <strain evidence="3 4">SSWR10-1</strain>
    </source>
</reference>
<proteinExistence type="inferred from homology"/>
<dbReference type="InterPro" id="IPR009057">
    <property type="entry name" value="Homeodomain-like_sf"/>
</dbReference>
<dbReference type="InterPro" id="IPR006120">
    <property type="entry name" value="Resolvase_HTH_dom"/>
</dbReference>
<feature type="domain" description="Resolvase/invertase-type recombinase catalytic" evidence="2">
    <location>
        <begin position="1"/>
        <end position="86"/>
    </location>
</feature>
<dbReference type="PANTHER" id="PTHR30461:SF26">
    <property type="entry name" value="RESOLVASE HOMOLOG YNEB"/>
    <property type="match status" value="1"/>
</dbReference>
<name>A0ABY4F1G2_9BACI</name>
<evidence type="ECO:0000259" key="2">
    <source>
        <dbReference type="PROSITE" id="PS51736"/>
    </source>
</evidence>
<dbReference type="PANTHER" id="PTHR30461">
    <property type="entry name" value="DNA-INVERTASE FROM LAMBDOID PROPHAGE"/>
    <property type="match status" value="1"/>
</dbReference>
<evidence type="ECO:0000313" key="4">
    <source>
        <dbReference type="Proteomes" id="UP000831782"/>
    </source>
</evidence>
<evidence type="ECO:0000256" key="1">
    <source>
        <dbReference type="ARBA" id="ARBA00009913"/>
    </source>
</evidence>
<organism evidence="3 4">
    <name type="scientific">Gracilibacillus caseinilyticus</name>
    <dbReference type="NCBI Taxonomy" id="2932256"/>
    <lineage>
        <taxon>Bacteria</taxon>
        <taxon>Bacillati</taxon>
        <taxon>Bacillota</taxon>
        <taxon>Bacilli</taxon>
        <taxon>Bacillales</taxon>
        <taxon>Bacillaceae</taxon>
        <taxon>Gracilibacillus</taxon>
    </lineage>
</organism>
<dbReference type="Pfam" id="PF00239">
    <property type="entry name" value="Resolvase"/>
    <property type="match status" value="1"/>
</dbReference>
<sequence length="145" mass="17233">MVVFAELDRLGRNKDDIDREWNEFIKRGIDIVVLDMPILDTTKYQDDLGKLLMNMAKDLLSYMAEQDRKRILERQRQGIEIAKKEGKYKSSEKFYHPDSPNTNHRAKYHRIIQLLNEGKPITHIAQEVEVSRNTVYRIIQENKYP</sequence>
<dbReference type="InterPro" id="IPR006119">
    <property type="entry name" value="Resolv_N"/>
</dbReference>
<dbReference type="SUPFAM" id="SSF46689">
    <property type="entry name" value="Homeodomain-like"/>
    <property type="match status" value="1"/>
</dbReference>
<dbReference type="PROSITE" id="PS51736">
    <property type="entry name" value="RECOMBINASES_3"/>
    <property type="match status" value="1"/>
</dbReference>
<gene>
    <name evidence="3" type="ORF">MUN88_05310</name>
</gene>
<protein>
    <submittedName>
        <fullName evidence="3">Helix-turn-helix domain-containing protein</fullName>
    </submittedName>
</protein>
<evidence type="ECO:0000313" key="3">
    <source>
        <dbReference type="EMBL" id="UOQ50515.1"/>
    </source>
</evidence>